<dbReference type="Proteomes" id="UP001651880">
    <property type="component" value="Unassembled WGS sequence"/>
</dbReference>
<evidence type="ECO:0000259" key="1">
    <source>
        <dbReference type="Pfam" id="PF17836"/>
    </source>
</evidence>
<dbReference type="CDD" id="cd03360">
    <property type="entry name" value="LbH_AT_putative"/>
    <property type="match status" value="1"/>
</dbReference>
<accession>A0ABT1ND31</accession>
<dbReference type="Gene3D" id="3.40.50.20">
    <property type="match status" value="1"/>
</dbReference>
<dbReference type="PANTHER" id="PTHR43300:SF7">
    <property type="entry name" value="UDP-N-ACETYLBACILLOSAMINE N-ACETYLTRANSFERASE"/>
    <property type="match status" value="1"/>
</dbReference>
<organism evidence="2 3">
    <name type="scientific">Lutispora saccharofermentans</name>
    <dbReference type="NCBI Taxonomy" id="3024236"/>
    <lineage>
        <taxon>Bacteria</taxon>
        <taxon>Bacillati</taxon>
        <taxon>Bacillota</taxon>
        <taxon>Clostridia</taxon>
        <taxon>Lutisporales</taxon>
        <taxon>Lutisporaceae</taxon>
        <taxon>Lutispora</taxon>
    </lineage>
</organism>
<dbReference type="InterPro" id="IPR020019">
    <property type="entry name" value="AcTrfase_PglD-like"/>
</dbReference>
<keyword evidence="3" id="KW-1185">Reference proteome</keyword>
<name>A0ABT1ND31_9FIRM</name>
<dbReference type="RefSeq" id="WP_255226684.1">
    <property type="nucleotide sequence ID" value="NZ_JAJEKE010000003.1"/>
</dbReference>
<dbReference type="EMBL" id="JAJEKE010000003">
    <property type="protein sequence ID" value="MCQ1529169.1"/>
    <property type="molecule type" value="Genomic_DNA"/>
</dbReference>
<reference evidence="2 3" key="1">
    <citation type="submission" date="2021-10" db="EMBL/GenBank/DDBJ databases">
        <title>Lutispora strain m25 sp. nov., a thermophilic, non-spore-forming bacterium isolated from a lab-scale methanogenic bioreactor digesting anaerobic sludge.</title>
        <authorList>
            <person name="El Houari A."/>
            <person name="Mcdonald J."/>
        </authorList>
    </citation>
    <scope>NUCLEOTIDE SEQUENCE [LARGE SCALE GENOMIC DNA]</scope>
    <source>
        <strain evidence="3">m25</strain>
    </source>
</reference>
<dbReference type="PANTHER" id="PTHR43300">
    <property type="entry name" value="ACETYLTRANSFERASE"/>
    <property type="match status" value="1"/>
</dbReference>
<gene>
    <name evidence="2" type="ORF">LJD61_06350</name>
</gene>
<dbReference type="Gene3D" id="2.160.10.10">
    <property type="entry name" value="Hexapeptide repeat proteins"/>
    <property type="match status" value="1"/>
</dbReference>
<dbReference type="InterPro" id="IPR050179">
    <property type="entry name" value="Trans_hexapeptide_repeat"/>
</dbReference>
<evidence type="ECO:0000313" key="3">
    <source>
        <dbReference type="Proteomes" id="UP001651880"/>
    </source>
</evidence>
<dbReference type="NCBIfam" id="TIGR03570">
    <property type="entry name" value="NeuD_NnaD"/>
    <property type="match status" value="1"/>
</dbReference>
<protein>
    <submittedName>
        <fullName evidence="2">Acetyltransferase</fullName>
    </submittedName>
</protein>
<dbReference type="SUPFAM" id="SSF51161">
    <property type="entry name" value="Trimeric LpxA-like enzymes"/>
    <property type="match status" value="1"/>
</dbReference>
<comment type="caution">
    <text evidence="2">The sequence shown here is derived from an EMBL/GenBank/DDBJ whole genome shotgun (WGS) entry which is preliminary data.</text>
</comment>
<dbReference type="InterPro" id="IPR011004">
    <property type="entry name" value="Trimer_LpxA-like_sf"/>
</dbReference>
<dbReference type="InterPro" id="IPR041561">
    <property type="entry name" value="PglD_N"/>
</dbReference>
<dbReference type="Pfam" id="PF17836">
    <property type="entry name" value="PglD_N"/>
    <property type="match status" value="1"/>
</dbReference>
<sequence>MKDIIIIGAGGVGRETICLIDDINSKNHEWNIIGFVDDNMSIHGKTIHGHTVLGGINILNEYKAEVYAICTISDGLIKKKILDKIQNSDVVYPNLIHPSAVISKYVEFGKGVIIQANCVITSNIKIGNHVQLNPQCGIGHDVTIKDYASLYWNVNLSGFVTIGEGAVLGTKTTVIQNKRIGEWSVIGANATVINDIPANCVAVGSPAKPIKNRLEYI</sequence>
<proteinExistence type="predicted"/>
<feature type="domain" description="PglD N-terminal" evidence="1">
    <location>
        <begin position="3"/>
        <end position="85"/>
    </location>
</feature>
<evidence type="ECO:0000313" key="2">
    <source>
        <dbReference type="EMBL" id="MCQ1529169.1"/>
    </source>
</evidence>